<sequence length="29" mass="3339">YHLTLITLDKEQLVKSQKIISVREPGIES</sequence>
<dbReference type="EMBL" id="LBTF01000030">
    <property type="protein sequence ID" value="KKQ34961.1"/>
    <property type="molecule type" value="Genomic_DNA"/>
</dbReference>
<dbReference type="Proteomes" id="UP000033876">
    <property type="component" value="Unassembled WGS sequence"/>
</dbReference>
<name>A0A0G0K2T4_9BACT</name>
<gene>
    <name evidence="1" type="ORF">US50_C0030G0018</name>
</gene>
<comment type="caution">
    <text evidence="1">The sequence shown here is derived from an EMBL/GenBank/DDBJ whole genome shotgun (WGS) entry which is preliminary data.</text>
</comment>
<protein>
    <submittedName>
        <fullName evidence="1">Uncharacterized protein</fullName>
    </submittedName>
</protein>
<reference evidence="1 2" key="1">
    <citation type="journal article" date="2015" name="Nature">
        <title>rRNA introns, odd ribosomes, and small enigmatic genomes across a large radiation of phyla.</title>
        <authorList>
            <person name="Brown C.T."/>
            <person name="Hug L.A."/>
            <person name="Thomas B.C."/>
            <person name="Sharon I."/>
            <person name="Castelle C.J."/>
            <person name="Singh A."/>
            <person name="Wilkins M.J."/>
            <person name="Williams K.H."/>
            <person name="Banfield J.F."/>
        </authorList>
    </citation>
    <scope>NUCLEOTIDE SEQUENCE [LARGE SCALE GENOMIC DNA]</scope>
</reference>
<evidence type="ECO:0000313" key="1">
    <source>
        <dbReference type="EMBL" id="KKQ34961.1"/>
    </source>
</evidence>
<feature type="non-terminal residue" evidence="1">
    <location>
        <position position="1"/>
    </location>
</feature>
<dbReference type="AlphaFoldDB" id="A0A0G0K2T4"/>
<accession>A0A0G0K2T4</accession>
<evidence type="ECO:0000313" key="2">
    <source>
        <dbReference type="Proteomes" id="UP000033876"/>
    </source>
</evidence>
<proteinExistence type="predicted"/>
<organism evidence="1 2">
    <name type="scientific">Candidatus Nomurabacteria bacterium GW2011_GWB1_37_5</name>
    <dbReference type="NCBI Taxonomy" id="1618742"/>
    <lineage>
        <taxon>Bacteria</taxon>
        <taxon>Candidatus Nomuraibacteriota</taxon>
    </lineage>
</organism>